<evidence type="ECO:0000313" key="1">
    <source>
        <dbReference type="EMBL" id="CAB4806159.1"/>
    </source>
</evidence>
<accession>A0A6J6YAV3</accession>
<protein>
    <submittedName>
        <fullName evidence="1">Unannotated protein</fullName>
    </submittedName>
</protein>
<name>A0A6J6YAV3_9ZZZZ</name>
<gene>
    <name evidence="1" type="ORF">UFOPK2992_01294</name>
</gene>
<proteinExistence type="predicted"/>
<organism evidence="1">
    <name type="scientific">freshwater metagenome</name>
    <dbReference type="NCBI Taxonomy" id="449393"/>
    <lineage>
        <taxon>unclassified sequences</taxon>
        <taxon>metagenomes</taxon>
        <taxon>ecological metagenomes</taxon>
    </lineage>
</organism>
<dbReference type="AlphaFoldDB" id="A0A6J6YAV3"/>
<dbReference type="EMBL" id="CAFAAI010000233">
    <property type="protein sequence ID" value="CAB4806159.1"/>
    <property type="molecule type" value="Genomic_DNA"/>
</dbReference>
<reference evidence="1" key="1">
    <citation type="submission" date="2020-05" db="EMBL/GenBank/DDBJ databases">
        <authorList>
            <person name="Chiriac C."/>
            <person name="Salcher M."/>
            <person name="Ghai R."/>
            <person name="Kavagutti S V."/>
        </authorList>
    </citation>
    <scope>NUCLEOTIDE SEQUENCE</scope>
</reference>
<sequence length="216" mass="23351">MIRRPVDVDVEFGATGRLRRQRAHGAPDVFADADANLHAADDVQLELVAFVARSEIAGLVEHAVVRQQPFAIRAFDLAASAYRSGVIQIAIALYETNDRNAVPGSRRNCGQHVFVVADESRLQHEIFGWVASDAQLGKRNDVTLRGLGPIVVIEDLGEVALQVADGWIYLRERNAKPSHSGRLPKQVAGLWRGYVVGADNSSVPQVSPGNIAATAS</sequence>